<dbReference type="Proteomes" id="UP000502502">
    <property type="component" value="Chromosome"/>
</dbReference>
<dbReference type="PANTHER" id="PTHR37953">
    <property type="entry name" value="UPF0127 PROTEIN MJ1496"/>
    <property type="match status" value="1"/>
</dbReference>
<name>A0A6G7ZPS3_9SPHN</name>
<organism evidence="1 2">
    <name type="scientific">Sphingomonas sinipercae</name>
    <dbReference type="NCBI Taxonomy" id="2714944"/>
    <lineage>
        <taxon>Bacteria</taxon>
        <taxon>Pseudomonadati</taxon>
        <taxon>Pseudomonadota</taxon>
        <taxon>Alphaproteobacteria</taxon>
        <taxon>Sphingomonadales</taxon>
        <taxon>Sphingomonadaceae</taxon>
        <taxon>Sphingomonas</taxon>
    </lineage>
</organism>
<sequence length="154" mass="16294">MTIGFALAVGACAPNGPSGDSGQPLGLSEAGLQQIPLTVTAANGVHRFVVEVASTPEQQAQGLMHRQSLAPDRGMIFPYDPPEPASFWMRNTLIPLDMIFVRPDRTIARIVTAVPLDETAVPANELVSAVLEIPGGRAAELGIREGDKVEWSAP</sequence>
<evidence type="ECO:0000313" key="2">
    <source>
        <dbReference type="Proteomes" id="UP000502502"/>
    </source>
</evidence>
<reference evidence="1 2" key="1">
    <citation type="submission" date="2020-03" db="EMBL/GenBank/DDBJ databases">
        <title>Sphingomonas sp. nov., isolated from fish.</title>
        <authorList>
            <person name="Hyun D.-W."/>
            <person name="Bae J.-W."/>
        </authorList>
    </citation>
    <scope>NUCLEOTIDE SEQUENCE [LARGE SCALE GENOMIC DNA]</scope>
    <source>
        <strain evidence="1 2">HDW15C</strain>
    </source>
</reference>
<evidence type="ECO:0000313" key="1">
    <source>
        <dbReference type="EMBL" id="QIL02971.1"/>
    </source>
</evidence>
<dbReference type="PANTHER" id="PTHR37953:SF1">
    <property type="entry name" value="UPF0127 PROTEIN MJ1496"/>
    <property type="match status" value="1"/>
</dbReference>
<keyword evidence="2" id="KW-1185">Reference proteome</keyword>
<proteinExistence type="predicted"/>
<dbReference type="Gene3D" id="2.60.120.1140">
    <property type="entry name" value="Protein of unknown function DUF192"/>
    <property type="match status" value="1"/>
</dbReference>
<dbReference type="InterPro" id="IPR003795">
    <property type="entry name" value="DUF192"/>
</dbReference>
<dbReference type="KEGG" id="ssin:G7078_09405"/>
<protein>
    <submittedName>
        <fullName evidence="1">DUF192 domain-containing protein</fullName>
    </submittedName>
</protein>
<dbReference type="Pfam" id="PF02643">
    <property type="entry name" value="DUF192"/>
    <property type="match status" value="1"/>
</dbReference>
<dbReference type="RefSeq" id="WP_166095386.1">
    <property type="nucleotide sequence ID" value="NZ_CP049871.1"/>
</dbReference>
<dbReference type="EMBL" id="CP049871">
    <property type="protein sequence ID" value="QIL02971.1"/>
    <property type="molecule type" value="Genomic_DNA"/>
</dbReference>
<gene>
    <name evidence="1" type="ORF">G7078_09405</name>
</gene>
<accession>A0A6G7ZPS3</accession>
<dbReference type="InterPro" id="IPR038695">
    <property type="entry name" value="Saro_0823-like_sf"/>
</dbReference>
<dbReference type="AlphaFoldDB" id="A0A6G7ZPS3"/>